<gene>
    <name evidence="3" type="ORF">SCOCK_120171</name>
</gene>
<feature type="chain" id="PRO_5040752400" description="L,D-transpeptidase" evidence="2">
    <location>
        <begin position="28"/>
        <end position="182"/>
    </location>
</feature>
<evidence type="ECO:0008006" key="5">
    <source>
        <dbReference type="Google" id="ProtNLM"/>
    </source>
</evidence>
<evidence type="ECO:0000313" key="3">
    <source>
        <dbReference type="EMBL" id="CAG6391534.1"/>
    </source>
</evidence>
<dbReference type="RefSeq" id="WP_251485224.1">
    <property type="nucleotide sequence ID" value="NZ_CAJSLV010000024.1"/>
</dbReference>
<sequence length="182" mass="18716">MAIKAGTLVSGLTVAAMVVIAVLAAQASGSAPKTPAAAHSATPPKQSAPVKPKPRTYPLPLHSGIGKRVVYGISAKRVWLVDDGNKVVRTYPVVAGNVKPSKGLHNVFFRRASGTGGDGKQVEHIVLFAMTGGVNIGFSAAVDGSLDKPDPAKQTAAIRAPRADTAAMWQFATVGIAIDVMP</sequence>
<name>A0A9W4DK40_9ACTN</name>
<accession>A0A9W4DK40</accession>
<protein>
    <recommendedName>
        <fullName evidence="5">L,D-transpeptidase</fullName>
    </recommendedName>
</protein>
<evidence type="ECO:0000313" key="4">
    <source>
        <dbReference type="Proteomes" id="UP001152519"/>
    </source>
</evidence>
<dbReference type="EMBL" id="CAJSLV010000024">
    <property type="protein sequence ID" value="CAG6391534.1"/>
    <property type="molecule type" value="Genomic_DNA"/>
</dbReference>
<reference evidence="3" key="1">
    <citation type="submission" date="2021-05" db="EMBL/GenBank/DDBJ databases">
        <authorList>
            <person name="Arsene-Ploetze F."/>
        </authorList>
    </citation>
    <scope>NUCLEOTIDE SEQUENCE</scope>
    <source>
        <strain evidence="3">DSM 42138</strain>
    </source>
</reference>
<feature type="signal peptide" evidence="2">
    <location>
        <begin position="1"/>
        <end position="27"/>
    </location>
</feature>
<comment type="caution">
    <text evidence="3">The sequence shown here is derived from an EMBL/GenBank/DDBJ whole genome shotgun (WGS) entry which is preliminary data.</text>
</comment>
<keyword evidence="2" id="KW-0732">Signal</keyword>
<dbReference type="Proteomes" id="UP001152519">
    <property type="component" value="Unassembled WGS sequence"/>
</dbReference>
<evidence type="ECO:0000256" key="1">
    <source>
        <dbReference type="SAM" id="MobiDB-lite"/>
    </source>
</evidence>
<organism evidence="3 4">
    <name type="scientific">Actinacidiphila cocklensis</name>
    <dbReference type="NCBI Taxonomy" id="887465"/>
    <lineage>
        <taxon>Bacteria</taxon>
        <taxon>Bacillati</taxon>
        <taxon>Actinomycetota</taxon>
        <taxon>Actinomycetes</taxon>
        <taxon>Kitasatosporales</taxon>
        <taxon>Streptomycetaceae</taxon>
        <taxon>Actinacidiphila</taxon>
    </lineage>
</organism>
<keyword evidence="4" id="KW-1185">Reference proteome</keyword>
<dbReference type="AlphaFoldDB" id="A0A9W4DK40"/>
<evidence type="ECO:0000256" key="2">
    <source>
        <dbReference type="SAM" id="SignalP"/>
    </source>
</evidence>
<proteinExistence type="predicted"/>
<feature type="region of interest" description="Disordered" evidence="1">
    <location>
        <begin position="32"/>
        <end position="58"/>
    </location>
</feature>